<proteinExistence type="predicted"/>
<evidence type="ECO:0000313" key="1">
    <source>
        <dbReference type="Proteomes" id="UP000887578"/>
    </source>
</evidence>
<name>A0A914R4X0_9BILA</name>
<dbReference type="Proteomes" id="UP000887578">
    <property type="component" value="Unplaced"/>
</dbReference>
<reference evidence="2" key="1">
    <citation type="submission" date="2022-11" db="UniProtKB">
        <authorList>
            <consortium name="WormBaseParasite"/>
        </authorList>
    </citation>
    <scope>IDENTIFICATION</scope>
</reference>
<keyword evidence="1" id="KW-1185">Reference proteome</keyword>
<organism evidence="1 2">
    <name type="scientific">Panagrolaimus davidi</name>
    <dbReference type="NCBI Taxonomy" id="227884"/>
    <lineage>
        <taxon>Eukaryota</taxon>
        <taxon>Metazoa</taxon>
        <taxon>Ecdysozoa</taxon>
        <taxon>Nematoda</taxon>
        <taxon>Chromadorea</taxon>
        <taxon>Rhabditida</taxon>
        <taxon>Tylenchina</taxon>
        <taxon>Panagrolaimomorpha</taxon>
        <taxon>Panagrolaimoidea</taxon>
        <taxon>Panagrolaimidae</taxon>
        <taxon>Panagrolaimus</taxon>
    </lineage>
</organism>
<dbReference type="WBParaSite" id="PDA_v2.g6479.t1">
    <property type="protein sequence ID" value="PDA_v2.g6479.t1"/>
    <property type="gene ID" value="PDA_v2.g6479"/>
</dbReference>
<dbReference type="AlphaFoldDB" id="A0A914R4X0"/>
<accession>A0A914R4X0</accession>
<protein>
    <submittedName>
        <fullName evidence="2">Uncharacterized protein</fullName>
    </submittedName>
</protein>
<evidence type="ECO:0000313" key="2">
    <source>
        <dbReference type="WBParaSite" id="PDA_v2.g6479.t1"/>
    </source>
</evidence>
<sequence>MRLITVEGAEITIVVHDNIENYVMKALGIVYDGDVFVPGIFSSRHDRLGWSGIMRQFIIILDGRKRNIIIPHNNLRSVSQRLNQCK</sequence>